<gene>
    <name evidence="2" type="ORF">EUGRSUZ_J00419</name>
</gene>
<evidence type="ECO:0000313" key="2">
    <source>
        <dbReference type="EMBL" id="KCW50750.1"/>
    </source>
</evidence>
<organism evidence="2">
    <name type="scientific">Eucalyptus grandis</name>
    <name type="common">Flooded gum</name>
    <dbReference type="NCBI Taxonomy" id="71139"/>
    <lineage>
        <taxon>Eukaryota</taxon>
        <taxon>Viridiplantae</taxon>
        <taxon>Streptophyta</taxon>
        <taxon>Embryophyta</taxon>
        <taxon>Tracheophyta</taxon>
        <taxon>Spermatophyta</taxon>
        <taxon>Magnoliopsida</taxon>
        <taxon>eudicotyledons</taxon>
        <taxon>Gunneridae</taxon>
        <taxon>Pentapetalae</taxon>
        <taxon>rosids</taxon>
        <taxon>malvids</taxon>
        <taxon>Myrtales</taxon>
        <taxon>Myrtaceae</taxon>
        <taxon>Myrtoideae</taxon>
        <taxon>Eucalypteae</taxon>
        <taxon>Eucalyptus</taxon>
    </lineage>
</organism>
<dbReference type="Gramene" id="KCW50750">
    <property type="protein sequence ID" value="KCW50750"/>
    <property type="gene ID" value="EUGRSUZ_J00419"/>
</dbReference>
<dbReference type="AlphaFoldDB" id="A0A059ABI6"/>
<sequence>MGVFIGTPEWETYGSTSASRRGVPRLGGEEERCRTDPVSDRTPVTRKWLAFSEGDALSCTFRQCHGHLSVNFPRRDWEEKGDSLLSQAINRSHKK</sequence>
<dbReference type="EMBL" id="KK198762">
    <property type="protein sequence ID" value="KCW50750.1"/>
    <property type="molecule type" value="Genomic_DNA"/>
</dbReference>
<evidence type="ECO:0000256" key="1">
    <source>
        <dbReference type="SAM" id="MobiDB-lite"/>
    </source>
</evidence>
<feature type="compositionally biased region" description="Basic and acidic residues" evidence="1">
    <location>
        <begin position="27"/>
        <end position="39"/>
    </location>
</feature>
<accession>A0A059ABI6</accession>
<name>A0A059ABI6_EUCGR</name>
<protein>
    <submittedName>
        <fullName evidence="2">Uncharacterized protein</fullName>
    </submittedName>
</protein>
<feature type="region of interest" description="Disordered" evidence="1">
    <location>
        <begin position="14"/>
        <end position="39"/>
    </location>
</feature>
<dbReference type="InParanoid" id="A0A059ABI6"/>
<proteinExistence type="predicted"/>
<reference evidence="2" key="1">
    <citation type="submission" date="2013-07" db="EMBL/GenBank/DDBJ databases">
        <title>The genome of Eucalyptus grandis.</title>
        <authorList>
            <person name="Schmutz J."/>
            <person name="Hayes R."/>
            <person name="Myburg A."/>
            <person name="Tuskan G."/>
            <person name="Grattapaglia D."/>
            <person name="Rokhsar D.S."/>
        </authorList>
    </citation>
    <scope>NUCLEOTIDE SEQUENCE</scope>
    <source>
        <tissue evidence="2">Leaf extractions</tissue>
    </source>
</reference>